<evidence type="ECO:0000313" key="7">
    <source>
        <dbReference type="Proteomes" id="UP000694843"/>
    </source>
</evidence>
<feature type="domain" description="DNA2/NAM7 helicase-like C-terminal" evidence="6">
    <location>
        <begin position="1"/>
        <end position="165"/>
    </location>
</feature>
<evidence type="ECO:0000256" key="2">
    <source>
        <dbReference type="ARBA" id="ARBA00022801"/>
    </source>
</evidence>
<dbReference type="PANTHER" id="PTHR43788">
    <property type="entry name" value="DNA2/NAM7 HELICASE FAMILY MEMBER"/>
    <property type="match status" value="1"/>
</dbReference>
<dbReference type="PANTHER" id="PTHR43788:SF8">
    <property type="entry name" value="DNA-BINDING PROTEIN SMUBP-2"/>
    <property type="match status" value="1"/>
</dbReference>
<feature type="region of interest" description="Disordered" evidence="5">
    <location>
        <begin position="217"/>
        <end position="277"/>
    </location>
</feature>
<dbReference type="GO" id="GO:0005524">
    <property type="term" value="F:ATP binding"/>
    <property type="evidence" value="ECO:0007669"/>
    <property type="project" value="UniProtKB-KW"/>
</dbReference>
<evidence type="ECO:0000256" key="3">
    <source>
        <dbReference type="ARBA" id="ARBA00022806"/>
    </source>
</evidence>
<evidence type="ECO:0000256" key="4">
    <source>
        <dbReference type="ARBA" id="ARBA00022840"/>
    </source>
</evidence>
<sequence length="277" mass="30275">YRMHVDIMSWSSAALYNNQLIAHESVSQYLLKDLPYVSNNEYTGVPLLLVDTSSCPGFEESITASRSNEGEASMVLALVQKMISAGLSQQQVAVISPYSQQVKLVRSLVQVDYPEVEVQTVDGFQGRKKEAVILTLVRSNTKGEIGFLAEDRRLNVAATRARRHLSANVQCGKCEVQENGLNGYNTDLHKWKSIIAQQKPAPASEKIIITEVSKLFSSEDDDADEESGPRAASEPSLDCPAAALGPLASSKVMSMDDDDEFSEGFVTEMSSDEEDSS</sequence>
<dbReference type="CDD" id="cd18808">
    <property type="entry name" value="SF1_C_Upf1"/>
    <property type="match status" value="1"/>
</dbReference>
<dbReference type="RefSeq" id="XP_047737109.1">
    <property type="nucleotide sequence ID" value="XM_047881153.1"/>
</dbReference>
<evidence type="ECO:0000259" key="6">
    <source>
        <dbReference type="Pfam" id="PF13087"/>
    </source>
</evidence>
<evidence type="ECO:0000313" key="8">
    <source>
        <dbReference type="RefSeq" id="XP_047737109.1"/>
    </source>
</evidence>
<gene>
    <name evidence="8" type="primary">LOC125178110</name>
</gene>
<protein>
    <submittedName>
        <fullName evidence="8">DNA-binding protein SMUBP-2-like</fullName>
    </submittedName>
</protein>
<keyword evidence="7" id="KW-1185">Reference proteome</keyword>
<keyword evidence="3" id="KW-0347">Helicase</keyword>
<dbReference type="Pfam" id="PF13087">
    <property type="entry name" value="AAA_12"/>
    <property type="match status" value="1"/>
</dbReference>
<dbReference type="OrthoDB" id="6513042at2759"/>
<name>A0A979FJF5_HYAAZ</name>
<dbReference type="InterPro" id="IPR041679">
    <property type="entry name" value="DNA2/NAM7-like_C"/>
</dbReference>
<dbReference type="InterPro" id="IPR027417">
    <property type="entry name" value="P-loop_NTPase"/>
</dbReference>
<keyword evidence="4" id="KW-0067">ATP-binding</keyword>
<dbReference type="Gene3D" id="3.40.50.300">
    <property type="entry name" value="P-loop containing nucleotide triphosphate hydrolases"/>
    <property type="match status" value="1"/>
</dbReference>
<dbReference type="InterPro" id="IPR047187">
    <property type="entry name" value="SF1_C_Upf1"/>
</dbReference>
<feature type="non-terminal residue" evidence="8">
    <location>
        <position position="1"/>
    </location>
</feature>
<dbReference type="KEGG" id="hazt:125178110"/>
<dbReference type="GO" id="GO:0043139">
    <property type="term" value="F:5'-3' DNA helicase activity"/>
    <property type="evidence" value="ECO:0007669"/>
    <property type="project" value="TreeGrafter"/>
</dbReference>
<dbReference type="GO" id="GO:0016787">
    <property type="term" value="F:hydrolase activity"/>
    <property type="evidence" value="ECO:0007669"/>
    <property type="project" value="UniProtKB-KW"/>
</dbReference>
<reference evidence="8" key="1">
    <citation type="submission" date="2025-08" db="UniProtKB">
        <authorList>
            <consortium name="RefSeq"/>
        </authorList>
    </citation>
    <scope>IDENTIFICATION</scope>
    <source>
        <tissue evidence="8">Whole organism</tissue>
    </source>
</reference>
<keyword evidence="1" id="KW-0547">Nucleotide-binding</keyword>
<evidence type="ECO:0000256" key="5">
    <source>
        <dbReference type="SAM" id="MobiDB-lite"/>
    </source>
</evidence>
<keyword evidence="2" id="KW-0378">Hydrolase</keyword>
<dbReference type="InterPro" id="IPR050534">
    <property type="entry name" value="Coronavir_polyprotein_1ab"/>
</dbReference>
<dbReference type="GeneID" id="125178110"/>
<accession>A0A979FJF5</accession>
<organism evidence="7 8">
    <name type="scientific">Hyalella azteca</name>
    <name type="common">Amphipod</name>
    <dbReference type="NCBI Taxonomy" id="294128"/>
    <lineage>
        <taxon>Eukaryota</taxon>
        <taxon>Metazoa</taxon>
        <taxon>Ecdysozoa</taxon>
        <taxon>Arthropoda</taxon>
        <taxon>Crustacea</taxon>
        <taxon>Multicrustacea</taxon>
        <taxon>Malacostraca</taxon>
        <taxon>Eumalacostraca</taxon>
        <taxon>Peracarida</taxon>
        <taxon>Amphipoda</taxon>
        <taxon>Senticaudata</taxon>
        <taxon>Talitrida</taxon>
        <taxon>Talitroidea</taxon>
        <taxon>Hyalellidae</taxon>
        <taxon>Hyalella</taxon>
    </lineage>
</organism>
<evidence type="ECO:0000256" key="1">
    <source>
        <dbReference type="ARBA" id="ARBA00022741"/>
    </source>
</evidence>
<dbReference type="SUPFAM" id="SSF52540">
    <property type="entry name" value="P-loop containing nucleoside triphosphate hydrolases"/>
    <property type="match status" value="1"/>
</dbReference>
<dbReference type="AlphaFoldDB" id="A0A979FJF5"/>
<dbReference type="Proteomes" id="UP000694843">
    <property type="component" value="Unplaced"/>
</dbReference>
<proteinExistence type="predicted"/>